<organism evidence="2 3">
    <name type="scientific">Streptomyces vietnamensis</name>
    <dbReference type="NCBI Taxonomy" id="362257"/>
    <lineage>
        <taxon>Bacteria</taxon>
        <taxon>Bacillati</taxon>
        <taxon>Actinomycetota</taxon>
        <taxon>Actinomycetes</taxon>
        <taxon>Kitasatosporales</taxon>
        <taxon>Streptomycetaceae</taxon>
        <taxon>Streptomyces</taxon>
    </lineage>
</organism>
<dbReference type="RefSeq" id="WP_041129418.1">
    <property type="nucleotide sequence ID" value="NZ_CP010407.1"/>
</dbReference>
<dbReference type="EMBL" id="CP010407">
    <property type="protein sequence ID" value="AJF65385.1"/>
    <property type="molecule type" value="Genomic_DNA"/>
</dbReference>
<proteinExistence type="predicted"/>
<sequence length="292" mass="31782">MIYRHFNAPSRGFTQFSHDIIRHPRLSSDAVRLLTWQLSLPHGARESLSRTAERARIGGSAFMRAKRQLKEEGFVHERRVQGPGGLWSTQQLVSSTPLTADQAAKLLAREPLPTSSQVTPTPRKPAAGHPTAPPTGGHPKTHPEGNTSNLPPEAAETAEEASPRLDDARALVGVLPLLSPTLRHIPPGMRDELAHLAARWLDAGHTSTDVHEHILRGLPSASTPVHRPGGLVRYLLRDVPRRELPSLVSSGPRISARLEGARECAGRHTQTTLFRPLGDETHCAECALNASL</sequence>
<accession>A0A0B5HTK5</accession>
<dbReference type="AlphaFoldDB" id="A0A0B5HTK5"/>
<gene>
    <name evidence="2" type="ORF">SVTN_14150</name>
</gene>
<feature type="compositionally biased region" description="Low complexity" evidence="1">
    <location>
        <begin position="124"/>
        <end position="138"/>
    </location>
</feature>
<protein>
    <submittedName>
        <fullName evidence="2">Uncharacterized protein</fullName>
    </submittedName>
</protein>
<evidence type="ECO:0000313" key="2">
    <source>
        <dbReference type="EMBL" id="AJF65385.1"/>
    </source>
</evidence>
<keyword evidence="3" id="KW-1185">Reference proteome</keyword>
<dbReference type="KEGG" id="svt:SVTN_14150"/>
<feature type="region of interest" description="Disordered" evidence="1">
    <location>
        <begin position="108"/>
        <end position="163"/>
    </location>
</feature>
<dbReference type="HOGENOM" id="CLU_051678_0_0_11"/>
<evidence type="ECO:0000313" key="3">
    <source>
        <dbReference type="Proteomes" id="UP000031774"/>
    </source>
</evidence>
<evidence type="ECO:0000256" key="1">
    <source>
        <dbReference type="SAM" id="MobiDB-lite"/>
    </source>
</evidence>
<dbReference type="Proteomes" id="UP000031774">
    <property type="component" value="Chromosome"/>
</dbReference>
<reference evidence="2 3" key="1">
    <citation type="submission" date="2014-12" db="EMBL/GenBank/DDBJ databases">
        <title>Complete genome sequence of Streptomyces vietnamensis strain GIMV4.0001, a genetic manipulable producer of the benzoisochromanequinone antibiotic granaticin.</title>
        <authorList>
            <person name="Deng M.R."/>
            <person name="Guo J."/>
            <person name="Ma L.Y."/>
            <person name="Feng G.D."/>
            <person name="Mo C.Y."/>
            <person name="Zhu H.H."/>
        </authorList>
    </citation>
    <scope>NUCLEOTIDE SEQUENCE [LARGE SCALE GENOMIC DNA]</scope>
    <source>
        <strain evidence="3">GIMV4.0001</strain>
    </source>
</reference>
<dbReference type="STRING" id="362257.SVTN_14150"/>
<name>A0A0B5HTK5_9ACTN</name>